<sequence length="146" mass="15846">MTALAPSATPHQLSFPLPHTHNTTVHIHMTLTAHSLLLFLTTRTPETSSQPAPLGSFIYAMPSRTSVQPLSTAIYVREQTLETATRIGKILAKRLGLPVYVGNSMSFSAAGGGGMVEEEMEGVRKVIECVMEVAGREKQKQQEGEK</sequence>
<organism evidence="1 2">
    <name type="scientific">Morchella conica CCBAS932</name>
    <dbReference type="NCBI Taxonomy" id="1392247"/>
    <lineage>
        <taxon>Eukaryota</taxon>
        <taxon>Fungi</taxon>
        <taxon>Dikarya</taxon>
        <taxon>Ascomycota</taxon>
        <taxon>Pezizomycotina</taxon>
        <taxon>Pezizomycetes</taxon>
        <taxon>Pezizales</taxon>
        <taxon>Morchellaceae</taxon>
        <taxon>Morchella</taxon>
    </lineage>
</organism>
<dbReference type="InterPro" id="IPR032157">
    <property type="entry name" value="PAC4"/>
</dbReference>
<evidence type="ECO:0000313" key="1">
    <source>
        <dbReference type="EMBL" id="RPB13238.1"/>
    </source>
</evidence>
<dbReference type="Pfam" id="PF16093">
    <property type="entry name" value="PAC4"/>
    <property type="match status" value="1"/>
</dbReference>
<dbReference type="EMBL" id="ML119124">
    <property type="protein sequence ID" value="RPB13238.1"/>
    <property type="molecule type" value="Genomic_DNA"/>
</dbReference>
<dbReference type="InParanoid" id="A0A3N4KUR1"/>
<dbReference type="OrthoDB" id="5407417at2759"/>
<protein>
    <submittedName>
        <fullName evidence="1">Uncharacterized protein</fullName>
    </submittedName>
</protein>
<gene>
    <name evidence="1" type="ORF">P167DRAFT_605171</name>
</gene>
<keyword evidence="2" id="KW-1185">Reference proteome</keyword>
<dbReference type="GO" id="GO:0043248">
    <property type="term" value="P:proteasome assembly"/>
    <property type="evidence" value="ECO:0007669"/>
    <property type="project" value="InterPro"/>
</dbReference>
<dbReference type="AlphaFoldDB" id="A0A3N4KUR1"/>
<dbReference type="Gene3D" id="3.30.230.100">
    <property type="match status" value="1"/>
</dbReference>
<proteinExistence type="predicted"/>
<evidence type="ECO:0000313" key="2">
    <source>
        <dbReference type="Proteomes" id="UP000277580"/>
    </source>
</evidence>
<accession>A0A3N4KUR1</accession>
<name>A0A3N4KUR1_9PEZI</name>
<reference evidence="1 2" key="1">
    <citation type="journal article" date="2018" name="Nat. Ecol. Evol.">
        <title>Pezizomycetes genomes reveal the molecular basis of ectomycorrhizal truffle lifestyle.</title>
        <authorList>
            <person name="Murat C."/>
            <person name="Payen T."/>
            <person name="Noel B."/>
            <person name="Kuo A."/>
            <person name="Morin E."/>
            <person name="Chen J."/>
            <person name="Kohler A."/>
            <person name="Krizsan K."/>
            <person name="Balestrini R."/>
            <person name="Da Silva C."/>
            <person name="Montanini B."/>
            <person name="Hainaut M."/>
            <person name="Levati E."/>
            <person name="Barry K.W."/>
            <person name="Belfiori B."/>
            <person name="Cichocki N."/>
            <person name="Clum A."/>
            <person name="Dockter R.B."/>
            <person name="Fauchery L."/>
            <person name="Guy J."/>
            <person name="Iotti M."/>
            <person name="Le Tacon F."/>
            <person name="Lindquist E.A."/>
            <person name="Lipzen A."/>
            <person name="Malagnac F."/>
            <person name="Mello A."/>
            <person name="Molinier V."/>
            <person name="Miyauchi S."/>
            <person name="Poulain J."/>
            <person name="Riccioni C."/>
            <person name="Rubini A."/>
            <person name="Sitrit Y."/>
            <person name="Splivallo R."/>
            <person name="Traeger S."/>
            <person name="Wang M."/>
            <person name="Zifcakova L."/>
            <person name="Wipf D."/>
            <person name="Zambonelli A."/>
            <person name="Paolocci F."/>
            <person name="Nowrousian M."/>
            <person name="Ottonello S."/>
            <person name="Baldrian P."/>
            <person name="Spatafora J.W."/>
            <person name="Henrissat B."/>
            <person name="Nagy L.G."/>
            <person name="Aury J.M."/>
            <person name="Wincker P."/>
            <person name="Grigoriev I.V."/>
            <person name="Bonfante P."/>
            <person name="Martin F.M."/>
        </authorList>
    </citation>
    <scope>NUCLEOTIDE SEQUENCE [LARGE SCALE GENOMIC DNA]</scope>
    <source>
        <strain evidence="1 2">CCBAS932</strain>
    </source>
</reference>
<dbReference type="Proteomes" id="UP000277580">
    <property type="component" value="Unassembled WGS sequence"/>
</dbReference>